<feature type="domain" description="PAC" evidence="10">
    <location>
        <begin position="149"/>
        <end position="202"/>
    </location>
</feature>
<evidence type="ECO:0000256" key="2">
    <source>
        <dbReference type="ARBA" id="ARBA00012438"/>
    </source>
</evidence>
<evidence type="ECO:0000256" key="6">
    <source>
        <dbReference type="ARBA" id="ARBA00023012"/>
    </source>
</evidence>
<dbReference type="CDD" id="cd00082">
    <property type="entry name" value="HisKA"/>
    <property type="match status" value="1"/>
</dbReference>
<dbReference type="InterPro" id="IPR005467">
    <property type="entry name" value="His_kinase_dom"/>
</dbReference>
<dbReference type="InterPro" id="IPR003661">
    <property type="entry name" value="HisK_dim/P_dom"/>
</dbReference>
<dbReference type="InterPro" id="IPR000014">
    <property type="entry name" value="PAS"/>
</dbReference>
<evidence type="ECO:0000256" key="8">
    <source>
        <dbReference type="SAM" id="MobiDB-lite"/>
    </source>
</evidence>
<dbReference type="InterPro" id="IPR003594">
    <property type="entry name" value="HATPase_dom"/>
</dbReference>
<dbReference type="SMART" id="SM00091">
    <property type="entry name" value="PAS"/>
    <property type="match status" value="1"/>
</dbReference>
<evidence type="ECO:0000256" key="3">
    <source>
        <dbReference type="ARBA" id="ARBA00022553"/>
    </source>
</evidence>
<dbReference type="FunFam" id="1.10.287.130:FF:000001">
    <property type="entry name" value="Two-component sensor histidine kinase"/>
    <property type="match status" value="1"/>
</dbReference>
<keyword evidence="7" id="KW-0472">Membrane</keyword>
<keyword evidence="4 11" id="KW-0808">Transferase</keyword>
<dbReference type="InterPro" id="IPR036097">
    <property type="entry name" value="HisK_dim/P_sf"/>
</dbReference>
<dbReference type="PANTHER" id="PTHR45453">
    <property type="entry name" value="PHOSPHATE REGULON SENSOR PROTEIN PHOR"/>
    <property type="match status" value="1"/>
</dbReference>
<evidence type="ECO:0000259" key="10">
    <source>
        <dbReference type="PROSITE" id="PS50113"/>
    </source>
</evidence>
<organism evidence="11 12">
    <name type="scientific">Methylacidimicrobium tartarophylax</name>
    <dbReference type="NCBI Taxonomy" id="1041768"/>
    <lineage>
        <taxon>Bacteria</taxon>
        <taxon>Pseudomonadati</taxon>
        <taxon>Verrucomicrobiota</taxon>
        <taxon>Methylacidimicrobium</taxon>
    </lineage>
</organism>
<proteinExistence type="predicted"/>
<dbReference type="GO" id="GO:0006355">
    <property type="term" value="P:regulation of DNA-templated transcription"/>
    <property type="evidence" value="ECO:0007669"/>
    <property type="project" value="InterPro"/>
</dbReference>
<dbReference type="SUPFAM" id="SSF47384">
    <property type="entry name" value="Homodimeric domain of signal transducing histidine kinase"/>
    <property type="match status" value="1"/>
</dbReference>
<dbReference type="Proteomes" id="UP000334923">
    <property type="component" value="Unassembled WGS sequence"/>
</dbReference>
<keyword evidence="12" id="KW-1185">Reference proteome</keyword>
<dbReference type="SMART" id="SM00387">
    <property type="entry name" value="HATPase_c"/>
    <property type="match status" value="1"/>
</dbReference>
<dbReference type="Gene3D" id="3.30.450.20">
    <property type="entry name" value="PAS domain"/>
    <property type="match status" value="1"/>
</dbReference>
<dbReference type="Gene3D" id="3.30.565.10">
    <property type="entry name" value="Histidine kinase-like ATPase, C-terminal domain"/>
    <property type="match status" value="1"/>
</dbReference>
<accession>A0A5E6M7N8</accession>
<protein>
    <recommendedName>
        <fullName evidence="2">histidine kinase</fullName>
        <ecNumber evidence="2">2.7.13.3</ecNumber>
    </recommendedName>
</protein>
<keyword evidence="5 11" id="KW-0418">Kinase</keyword>
<dbReference type="SUPFAM" id="SSF55785">
    <property type="entry name" value="PYP-like sensor domain (PAS domain)"/>
    <property type="match status" value="1"/>
</dbReference>
<evidence type="ECO:0000313" key="12">
    <source>
        <dbReference type="Proteomes" id="UP000334923"/>
    </source>
</evidence>
<keyword evidence="6" id="KW-0902">Two-component regulatory system</keyword>
<dbReference type="SMART" id="SM00388">
    <property type="entry name" value="HisKA"/>
    <property type="match status" value="1"/>
</dbReference>
<evidence type="ECO:0000256" key="7">
    <source>
        <dbReference type="ARBA" id="ARBA00023136"/>
    </source>
</evidence>
<evidence type="ECO:0000259" key="9">
    <source>
        <dbReference type="PROSITE" id="PS50109"/>
    </source>
</evidence>
<dbReference type="Gene3D" id="1.10.287.130">
    <property type="match status" value="1"/>
</dbReference>
<dbReference type="InterPro" id="IPR036890">
    <property type="entry name" value="HATPase_C_sf"/>
</dbReference>
<evidence type="ECO:0000256" key="4">
    <source>
        <dbReference type="ARBA" id="ARBA00022679"/>
    </source>
</evidence>
<dbReference type="GO" id="GO:0005886">
    <property type="term" value="C:plasma membrane"/>
    <property type="evidence" value="ECO:0007669"/>
    <property type="project" value="TreeGrafter"/>
</dbReference>
<reference evidence="11 12" key="1">
    <citation type="submission" date="2019-09" db="EMBL/GenBank/DDBJ databases">
        <authorList>
            <person name="Cremers G."/>
        </authorList>
    </citation>
    <scope>NUCLEOTIDE SEQUENCE [LARGE SCALE GENOMIC DNA]</scope>
    <source>
        <strain evidence="11">4A</strain>
    </source>
</reference>
<dbReference type="PRINTS" id="PR00344">
    <property type="entry name" value="BCTRLSENSOR"/>
</dbReference>
<dbReference type="InterPro" id="IPR000700">
    <property type="entry name" value="PAS-assoc_C"/>
</dbReference>
<dbReference type="Pfam" id="PF00989">
    <property type="entry name" value="PAS"/>
    <property type="match status" value="1"/>
</dbReference>
<keyword evidence="3" id="KW-0597">Phosphoprotein</keyword>
<dbReference type="InterPro" id="IPR013767">
    <property type="entry name" value="PAS_fold"/>
</dbReference>
<dbReference type="CDD" id="cd00075">
    <property type="entry name" value="HATPase"/>
    <property type="match status" value="1"/>
</dbReference>
<dbReference type="InterPro" id="IPR004358">
    <property type="entry name" value="Sig_transdc_His_kin-like_C"/>
</dbReference>
<name>A0A5E6M7N8_9BACT</name>
<dbReference type="EC" id="2.7.13.3" evidence="2"/>
<dbReference type="GO" id="GO:0016036">
    <property type="term" value="P:cellular response to phosphate starvation"/>
    <property type="evidence" value="ECO:0007669"/>
    <property type="project" value="TreeGrafter"/>
</dbReference>
<dbReference type="InterPro" id="IPR050351">
    <property type="entry name" value="BphY/WalK/GraS-like"/>
</dbReference>
<dbReference type="FunFam" id="3.30.565.10:FF:000006">
    <property type="entry name" value="Sensor histidine kinase WalK"/>
    <property type="match status" value="1"/>
</dbReference>
<dbReference type="GO" id="GO:0004721">
    <property type="term" value="F:phosphoprotein phosphatase activity"/>
    <property type="evidence" value="ECO:0007669"/>
    <property type="project" value="TreeGrafter"/>
</dbReference>
<evidence type="ECO:0000256" key="5">
    <source>
        <dbReference type="ARBA" id="ARBA00022777"/>
    </source>
</evidence>
<evidence type="ECO:0000256" key="1">
    <source>
        <dbReference type="ARBA" id="ARBA00000085"/>
    </source>
</evidence>
<sequence length="469" mass="52461">MTLSSFLIVLLGTALVAALLQLLAWTRSAAKLERIAEEITQGRHPRSFVIFGPRSLFRVASRLEAILAAREKLSENIEQQGENFRGVLRNMMEGVAIVDHNHRVELANDALMKQFGLSSEPSGRTILESLRVAEIDRLISEAFARQEARSGEISLRGLPSQADLFLIVNAVPMRSEPGLPNQLLLVLHDITEHKRSQEQQKEFLANVSHEIRTPLSIFRGYLETLLNTSAALAPEEVQRVLKILRRHSLRLSRLVNDLLTLSALEPAEIHLERSSISLSHFLRRIEADLRQPLQEKRIRLLVRLPENLSKVDGDPFRLEQVFYNLVENAIQYSEPDSPIRMEADQEGEMISIRVIDQGVGIPPADLPHVFERFYRVDKTRSRQMGGTGLGLSIVKRIVDLHQGRVQIESEPGRGTTVTVTLPAWPAVPPESTPHDRPTVSAASVEHPVRTPEGPSVLPRLGSELCKNAG</sequence>
<dbReference type="SUPFAM" id="SSF55874">
    <property type="entry name" value="ATPase domain of HSP90 chaperone/DNA topoisomerase II/histidine kinase"/>
    <property type="match status" value="1"/>
</dbReference>
<dbReference type="RefSeq" id="WP_142658929.1">
    <property type="nucleotide sequence ID" value="NZ_CABFVA020000002.1"/>
</dbReference>
<dbReference type="AlphaFoldDB" id="A0A5E6M7N8"/>
<dbReference type="CDD" id="cd00130">
    <property type="entry name" value="PAS"/>
    <property type="match status" value="1"/>
</dbReference>
<gene>
    <name evidence="11" type="primary">phoR</name>
    <name evidence="11" type="ORF">MAMT_00038</name>
</gene>
<dbReference type="Pfam" id="PF02518">
    <property type="entry name" value="HATPase_c"/>
    <property type="match status" value="1"/>
</dbReference>
<dbReference type="InterPro" id="IPR035965">
    <property type="entry name" value="PAS-like_dom_sf"/>
</dbReference>
<evidence type="ECO:0000313" key="11">
    <source>
        <dbReference type="EMBL" id="VVM04362.1"/>
    </source>
</evidence>
<comment type="catalytic activity">
    <reaction evidence="1">
        <text>ATP + protein L-histidine = ADP + protein N-phospho-L-histidine.</text>
        <dbReference type="EC" id="2.7.13.3"/>
    </reaction>
</comment>
<feature type="region of interest" description="Disordered" evidence="8">
    <location>
        <begin position="426"/>
        <end position="461"/>
    </location>
</feature>
<dbReference type="PROSITE" id="PS50113">
    <property type="entry name" value="PAC"/>
    <property type="match status" value="1"/>
</dbReference>
<dbReference type="EMBL" id="CABFVA020000002">
    <property type="protein sequence ID" value="VVM04362.1"/>
    <property type="molecule type" value="Genomic_DNA"/>
</dbReference>
<dbReference type="PANTHER" id="PTHR45453:SF1">
    <property type="entry name" value="PHOSPHATE REGULON SENSOR PROTEIN PHOR"/>
    <property type="match status" value="1"/>
</dbReference>
<dbReference type="Pfam" id="PF00512">
    <property type="entry name" value="HisKA"/>
    <property type="match status" value="1"/>
</dbReference>
<feature type="domain" description="Histidine kinase" evidence="9">
    <location>
        <begin position="206"/>
        <end position="425"/>
    </location>
</feature>
<dbReference type="NCBIfam" id="TIGR00229">
    <property type="entry name" value="sensory_box"/>
    <property type="match status" value="1"/>
</dbReference>
<dbReference type="OrthoDB" id="9813151at2"/>
<dbReference type="GO" id="GO:0000155">
    <property type="term" value="F:phosphorelay sensor kinase activity"/>
    <property type="evidence" value="ECO:0007669"/>
    <property type="project" value="InterPro"/>
</dbReference>
<dbReference type="PROSITE" id="PS50109">
    <property type="entry name" value="HIS_KIN"/>
    <property type="match status" value="1"/>
</dbReference>